<keyword evidence="3" id="KW-0378">Hydrolase</keyword>
<keyword evidence="8" id="KW-1185">Reference proteome</keyword>
<feature type="compositionally biased region" description="Polar residues" evidence="4">
    <location>
        <begin position="243"/>
        <end position="252"/>
    </location>
</feature>
<evidence type="ECO:0000256" key="2">
    <source>
        <dbReference type="ARBA" id="ARBA00022722"/>
    </source>
</evidence>
<evidence type="ECO:0000256" key="5">
    <source>
        <dbReference type="SAM" id="SignalP"/>
    </source>
</evidence>
<dbReference type="AlphaFoldDB" id="A0A1G7SY08"/>
<feature type="domain" description="Excalibur calcium-binding" evidence="6">
    <location>
        <begin position="260"/>
        <end position="295"/>
    </location>
</feature>
<evidence type="ECO:0000313" key="8">
    <source>
        <dbReference type="Proteomes" id="UP000198641"/>
    </source>
</evidence>
<gene>
    <name evidence="7" type="ORF">SAMN05216571_10812</name>
</gene>
<evidence type="ECO:0000259" key="6">
    <source>
        <dbReference type="SMART" id="SM00894"/>
    </source>
</evidence>
<evidence type="ECO:0000313" key="7">
    <source>
        <dbReference type="EMBL" id="SDG27309.1"/>
    </source>
</evidence>
<organism evidence="7 8">
    <name type="scientific">Onishia taeanensis</name>
    <dbReference type="NCBI Taxonomy" id="284577"/>
    <lineage>
        <taxon>Bacteria</taxon>
        <taxon>Pseudomonadati</taxon>
        <taxon>Pseudomonadota</taxon>
        <taxon>Gammaproteobacteria</taxon>
        <taxon>Oceanospirillales</taxon>
        <taxon>Halomonadaceae</taxon>
        <taxon>Onishia</taxon>
    </lineage>
</organism>
<dbReference type="GO" id="GO:0016787">
    <property type="term" value="F:hydrolase activity"/>
    <property type="evidence" value="ECO:0007669"/>
    <property type="project" value="UniProtKB-KW"/>
</dbReference>
<dbReference type="SMART" id="SM00894">
    <property type="entry name" value="Excalibur"/>
    <property type="match status" value="1"/>
</dbReference>
<dbReference type="PANTHER" id="PTHR33607:SF2">
    <property type="entry name" value="ENDONUCLEASE-1"/>
    <property type="match status" value="1"/>
</dbReference>
<evidence type="ECO:0000256" key="3">
    <source>
        <dbReference type="ARBA" id="ARBA00022801"/>
    </source>
</evidence>
<dbReference type="InterPro" id="IPR044925">
    <property type="entry name" value="His-Me_finger_sf"/>
</dbReference>
<keyword evidence="2" id="KW-0540">Nuclease</keyword>
<evidence type="ECO:0000256" key="4">
    <source>
        <dbReference type="SAM" id="MobiDB-lite"/>
    </source>
</evidence>
<dbReference type="Pfam" id="PF04231">
    <property type="entry name" value="Endonuclease_1"/>
    <property type="match status" value="1"/>
</dbReference>
<dbReference type="InterPro" id="IPR007346">
    <property type="entry name" value="Endonuclease-I"/>
</dbReference>
<protein>
    <submittedName>
        <fullName evidence="7">Deoxyribonuclease-1</fullName>
    </submittedName>
</protein>
<name>A0A1G7SY08_9GAMM</name>
<comment type="similarity">
    <text evidence="1">Belongs to the EndA/NucM nuclease family.</text>
</comment>
<feature type="chain" id="PRO_5011655126" evidence="5">
    <location>
        <begin position="24"/>
        <end position="299"/>
    </location>
</feature>
<keyword evidence="5" id="KW-0732">Signal</keyword>
<feature type="signal peptide" evidence="5">
    <location>
        <begin position="1"/>
        <end position="23"/>
    </location>
</feature>
<dbReference type="EMBL" id="FNCI01000008">
    <property type="protein sequence ID" value="SDG27309.1"/>
    <property type="molecule type" value="Genomic_DNA"/>
</dbReference>
<dbReference type="GO" id="GO:0004518">
    <property type="term" value="F:nuclease activity"/>
    <property type="evidence" value="ECO:0007669"/>
    <property type="project" value="UniProtKB-KW"/>
</dbReference>
<dbReference type="SUPFAM" id="SSF54060">
    <property type="entry name" value="His-Me finger endonucleases"/>
    <property type="match status" value="1"/>
</dbReference>
<dbReference type="Pfam" id="PF05901">
    <property type="entry name" value="Excalibur"/>
    <property type="match status" value="1"/>
</dbReference>
<dbReference type="PANTHER" id="PTHR33607">
    <property type="entry name" value="ENDONUCLEASE-1"/>
    <property type="match status" value="1"/>
</dbReference>
<dbReference type="STRING" id="284577.SAMN05216571_10812"/>
<reference evidence="7 8" key="1">
    <citation type="submission" date="2016-10" db="EMBL/GenBank/DDBJ databases">
        <authorList>
            <person name="de Groot N.N."/>
        </authorList>
    </citation>
    <scope>NUCLEOTIDE SEQUENCE [LARGE SCALE GENOMIC DNA]</scope>
    <source>
        <strain evidence="7 8">BH539</strain>
    </source>
</reference>
<proteinExistence type="inferred from homology"/>
<evidence type="ECO:0000256" key="1">
    <source>
        <dbReference type="ARBA" id="ARBA00006429"/>
    </source>
</evidence>
<sequence length="299" mass="33817">MKLRTFVTAAIGLVSIITMTTYAAAPSSFSSAKRLAESEVYYDQDETFYCGCDFDFEGGPDLASCGYDVRKQPLRASRIEWEHVVPAYDIGRQRQCWQEGGRRHCRSSDPIFRQAEADLINLVPSVGEVNGDRSNLRYGMATSSSAYQYGQCTAKVDFEEDVFQPPTNQRGDVARTYWYMRDEYGVRISRQQQQLFTAWAKQDPVDAWEKERNQRITAIQGSGNPYVSENRDPSRQVMPDRQPTPSSLISRDSTAFSCSTRKTCGAMASCEEARFHLEQCGNGRLDRDKDGVPCEAMCR</sequence>
<accession>A0A1G7SY08</accession>
<feature type="region of interest" description="Disordered" evidence="4">
    <location>
        <begin position="220"/>
        <end position="252"/>
    </location>
</feature>
<dbReference type="InterPro" id="IPR008613">
    <property type="entry name" value="Excalibur_Ca-bd_domain"/>
</dbReference>
<dbReference type="Proteomes" id="UP000198641">
    <property type="component" value="Unassembled WGS sequence"/>
</dbReference>